<feature type="chain" id="PRO_5046624764" description="CARDB domain-containing protein" evidence="2">
    <location>
        <begin position="25"/>
        <end position="681"/>
    </location>
</feature>
<accession>A0ABS6EMU9</accession>
<reference evidence="4 5" key="1">
    <citation type="submission" date="2021-06" db="EMBL/GenBank/DDBJ databases">
        <authorList>
            <person name="Sun Q."/>
            <person name="Li D."/>
        </authorList>
    </citation>
    <scope>NUCLEOTIDE SEQUENCE [LARGE SCALE GENOMIC DNA]</scope>
    <source>
        <strain evidence="4 5">MSJ-11</strain>
    </source>
</reference>
<dbReference type="Proteomes" id="UP000726170">
    <property type="component" value="Unassembled WGS sequence"/>
</dbReference>
<proteinExistence type="predicted"/>
<feature type="domain" description="CARDB" evidence="3">
    <location>
        <begin position="271"/>
        <end position="373"/>
    </location>
</feature>
<keyword evidence="5" id="KW-1185">Reference proteome</keyword>
<evidence type="ECO:0000256" key="1">
    <source>
        <dbReference type="SAM" id="Phobius"/>
    </source>
</evidence>
<protein>
    <recommendedName>
        <fullName evidence="3">CARDB domain-containing protein</fullName>
    </recommendedName>
</protein>
<comment type="caution">
    <text evidence="4">The sequence shown here is derived from an EMBL/GenBank/DDBJ whole genome shotgun (WGS) entry which is preliminary data.</text>
</comment>
<dbReference type="PANTHER" id="PTHR35902:SF3">
    <property type="entry name" value="NPCBM-ASSOCIATED, NEW3 DOMAIN OF ALPHA-GALACTOSIDASE"/>
    <property type="match status" value="1"/>
</dbReference>
<evidence type="ECO:0000259" key="3">
    <source>
        <dbReference type="Pfam" id="PF07705"/>
    </source>
</evidence>
<keyword evidence="2" id="KW-0732">Signal</keyword>
<gene>
    <name evidence="4" type="ORF">KQI86_17310</name>
</gene>
<evidence type="ECO:0000256" key="2">
    <source>
        <dbReference type="SAM" id="SignalP"/>
    </source>
</evidence>
<keyword evidence="1" id="KW-0812">Transmembrane</keyword>
<feature type="signal peptide" evidence="2">
    <location>
        <begin position="1"/>
        <end position="24"/>
    </location>
</feature>
<keyword evidence="1" id="KW-1133">Transmembrane helix</keyword>
<dbReference type="InterPro" id="IPR011635">
    <property type="entry name" value="CARDB"/>
</dbReference>
<feature type="transmembrane region" description="Helical" evidence="1">
    <location>
        <begin position="651"/>
        <end position="668"/>
    </location>
</feature>
<name>A0ABS6EMU9_9CLOT</name>
<dbReference type="PANTHER" id="PTHR35902">
    <property type="entry name" value="S-LAYER DOMAIN-LIKE PROTEIN-RELATED"/>
    <property type="match status" value="1"/>
</dbReference>
<evidence type="ECO:0000313" key="4">
    <source>
        <dbReference type="EMBL" id="MBU5486082.1"/>
    </source>
</evidence>
<dbReference type="Pfam" id="PF07705">
    <property type="entry name" value="CARDB"/>
    <property type="match status" value="1"/>
</dbReference>
<dbReference type="EMBL" id="JAHLQF010000004">
    <property type="protein sequence ID" value="MBU5486082.1"/>
    <property type="molecule type" value="Genomic_DNA"/>
</dbReference>
<organism evidence="4 5">
    <name type="scientific">Clostridium mobile</name>
    <dbReference type="NCBI Taxonomy" id="2841512"/>
    <lineage>
        <taxon>Bacteria</taxon>
        <taxon>Bacillati</taxon>
        <taxon>Bacillota</taxon>
        <taxon>Clostridia</taxon>
        <taxon>Eubacteriales</taxon>
        <taxon>Clostridiaceae</taxon>
        <taxon>Clostridium</taxon>
    </lineage>
</organism>
<dbReference type="RefSeq" id="WP_216440670.1">
    <property type="nucleotide sequence ID" value="NZ_JAHLQF010000004.1"/>
</dbReference>
<evidence type="ECO:0000313" key="5">
    <source>
        <dbReference type="Proteomes" id="UP000726170"/>
    </source>
</evidence>
<sequence>MKKFFVFLLTVMLMFSGSSFPVSAAGETERYMPRLNIINKDIPTIEAGKVAEIKFTVKNSSGYSAYNILITPEFGKPEDNPFTFEDLVFNKNIDSLLGNNSADVSFKIRVNSDAAEKNYPITIKYEFTNAYGDSKTESETIYVKVRNTNTPARLVVDKIETDPGNITAGQTFTAYFYIRNKGNVEARDVKYTLEGLGGSFTIASGSNINYFGAISGEGYTYVKYHLKAASNISNGTHPLKLKMNYKDPQNKPIEETHEVYLNVGGSGGLYDLKVQNISYPTNGVSTNQDINIGFDLKNEGKGKISNVKVTLDSADEAVVPKSTKIQKVANLEPGKSVRLNYVFFATSEAKTKNYPISITVEFDDANDVKDAKEGAVATSNNKIVQYIGMLVNGGDSSKSVPKLIIDKYNFEPKIVRAGQDFDVNLSFFNTNASKKVKNIKMFLTVDEKTEQSGSVFSPVESSNTFYIDEIPPKGRVEKNLKMFTVPDAKPKTYTMTAKFEYEDENGEKYEATELIGVPVVQQTKLEIGNIELPPEGYVGQPIPVMAQFYNKGKATLTNVMIKLEGDFNKENGDYFLGDFNAGNSESYDGSIIPTKAGELKGTLVFSYDDSAGEQVEVKKDFSINVVDAPPMEPGMDNMPPEMNKGGKKGKLIWGAVIIIAAGAGFVFWKKNKKKKGMTLDE</sequence>
<keyword evidence="1" id="KW-0472">Membrane</keyword>